<dbReference type="OrthoDB" id="2440630at2759"/>
<gene>
    <name evidence="2" type="ORF">AGERDE_LOCUS11557</name>
</gene>
<protein>
    <submittedName>
        <fullName evidence="2">7836_t:CDS:1</fullName>
    </submittedName>
</protein>
<keyword evidence="3" id="KW-1185">Reference proteome</keyword>
<name>A0A9N9DW62_9GLOM</name>
<accession>A0A9N9DW62</accession>
<evidence type="ECO:0000313" key="2">
    <source>
        <dbReference type="EMBL" id="CAG8654955.1"/>
    </source>
</evidence>
<sequence length="122" mass="14349">MTKQELQKELKEKIKEGIKPSDIKRLKRSKSETALEKKLEEKEVFTEAPEENTEELKTKISQLEQQILELRLSKIKDFGEYYEKKTELENELTSKPILTEQKNKTSFLTADPTFSPDYLLLL</sequence>
<organism evidence="2 3">
    <name type="scientific">Ambispora gerdemannii</name>
    <dbReference type="NCBI Taxonomy" id="144530"/>
    <lineage>
        <taxon>Eukaryota</taxon>
        <taxon>Fungi</taxon>
        <taxon>Fungi incertae sedis</taxon>
        <taxon>Mucoromycota</taxon>
        <taxon>Glomeromycotina</taxon>
        <taxon>Glomeromycetes</taxon>
        <taxon>Archaeosporales</taxon>
        <taxon>Ambisporaceae</taxon>
        <taxon>Ambispora</taxon>
    </lineage>
</organism>
<comment type="caution">
    <text evidence="2">The sequence shown here is derived from an EMBL/GenBank/DDBJ whole genome shotgun (WGS) entry which is preliminary data.</text>
</comment>
<dbReference type="AlphaFoldDB" id="A0A9N9DW62"/>
<evidence type="ECO:0000256" key="1">
    <source>
        <dbReference type="SAM" id="MobiDB-lite"/>
    </source>
</evidence>
<dbReference type="Proteomes" id="UP000789831">
    <property type="component" value="Unassembled WGS sequence"/>
</dbReference>
<feature type="region of interest" description="Disordered" evidence="1">
    <location>
        <begin position="25"/>
        <end position="57"/>
    </location>
</feature>
<proteinExistence type="predicted"/>
<evidence type="ECO:0000313" key="3">
    <source>
        <dbReference type="Proteomes" id="UP000789831"/>
    </source>
</evidence>
<feature type="compositionally biased region" description="Basic and acidic residues" evidence="1">
    <location>
        <begin position="25"/>
        <end position="45"/>
    </location>
</feature>
<reference evidence="2" key="1">
    <citation type="submission" date="2021-06" db="EMBL/GenBank/DDBJ databases">
        <authorList>
            <person name="Kallberg Y."/>
            <person name="Tangrot J."/>
            <person name="Rosling A."/>
        </authorList>
    </citation>
    <scope>NUCLEOTIDE SEQUENCE</scope>
    <source>
        <strain evidence="2">MT106</strain>
    </source>
</reference>
<dbReference type="EMBL" id="CAJVPL010005139">
    <property type="protein sequence ID" value="CAG8654955.1"/>
    <property type="molecule type" value="Genomic_DNA"/>
</dbReference>